<comment type="similarity">
    <text evidence="1">Belongs to the TRIM/RBCC family.</text>
</comment>
<dbReference type="InterPro" id="IPR001841">
    <property type="entry name" value="Znf_RING"/>
</dbReference>
<gene>
    <name evidence="11" type="ORF">LNINA_LOCUS8890</name>
</gene>
<dbReference type="InterPro" id="IPR014756">
    <property type="entry name" value="Ig_E-set"/>
</dbReference>
<name>A0AAV1JM01_9NEOP</name>
<dbReference type="Gene3D" id="3.30.160.60">
    <property type="entry name" value="Classic Zinc Finger"/>
    <property type="match status" value="1"/>
</dbReference>
<dbReference type="GO" id="GO:0008270">
    <property type="term" value="F:zinc ion binding"/>
    <property type="evidence" value="ECO:0007669"/>
    <property type="project" value="UniProtKB-KW"/>
</dbReference>
<keyword evidence="5" id="KW-0862">Zinc</keyword>
<proteinExistence type="inferred from homology"/>
<evidence type="ECO:0000256" key="2">
    <source>
        <dbReference type="ARBA" id="ARBA00022723"/>
    </source>
</evidence>
<dbReference type="SMART" id="SM00557">
    <property type="entry name" value="IG_FLMN"/>
    <property type="match status" value="1"/>
</dbReference>
<evidence type="ECO:0000256" key="5">
    <source>
        <dbReference type="ARBA" id="ARBA00022833"/>
    </source>
</evidence>
<dbReference type="SUPFAM" id="SSF57845">
    <property type="entry name" value="B-box zinc-binding domain"/>
    <property type="match status" value="1"/>
</dbReference>
<sequence>MASSIAKPSVDLERSTAKRVLKNAASNNAYEYARIMEVDRIFYIFGSFSRKKQDRRKSLEQTSVSAGNSPMKVRSRPGSQNMPIAARTSAYQLDNVVREWECGVCKKELVEPRLLACLHSFCTRCLQGLPLEGESENWSDIDVSIQQDSSSRSASGSGSGSAASGYESERNSDSDASLNQKPRKFGIYTKKVSGKSVNFIVCPTCLGETPLPLGGVSALPLNYVLLRKMASRDAANVLCDLCSGDCKAESRCVECLLSICTSCSESHRKQKATSKHSLQPLDPPVRYCSQHPLAELSVYCATCQQVVCRDCCVVSHSGHALANASRAANERSRQVRDACERAKHVPENVERAARILNVHAYEVETQASRVEAEIRAWTEEYKKAVEAHGRALCTAAVRARNCCREKIEHKTRQLEERTQQALEAVQFAEELLTEGKEDEVLSLSGPVLRRLERLTELQPLSEPPRCELRFAPDAPVPESKLVGRLLTQAADPDKCALNTDGFQDLQVDCPHEAVLELRDSKDERIWCGGEQVCGYFRRRDSSARPALARVRDRADGSYTITFAAPSPGAYLLAVTLNNTPIKGSPFPCCARVMKAHSGQFHCCSFCSSGGRRDVTCACGSSMGGGYKGCGHGHAGWPGTRHWSCCGNTRRNSPCARPQQQLYQFSL</sequence>
<keyword evidence="8" id="KW-0175">Coiled coil</keyword>
<dbReference type="InterPro" id="IPR047153">
    <property type="entry name" value="TRIM45/56/19-like"/>
</dbReference>
<dbReference type="Gene3D" id="2.60.40.10">
    <property type="entry name" value="Immunoglobulins"/>
    <property type="match status" value="1"/>
</dbReference>
<dbReference type="EMBL" id="CAVLEF010000040">
    <property type="protein sequence ID" value="CAK1549607.1"/>
    <property type="molecule type" value="Genomic_DNA"/>
</dbReference>
<dbReference type="SMART" id="SM00184">
    <property type="entry name" value="RING"/>
    <property type="match status" value="1"/>
</dbReference>
<accession>A0AAV1JM01</accession>
<feature type="region of interest" description="Disordered" evidence="9">
    <location>
        <begin position="148"/>
        <end position="178"/>
    </location>
</feature>
<keyword evidence="4 6" id="KW-0863">Zinc-finger</keyword>
<evidence type="ECO:0000313" key="11">
    <source>
        <dbReference type="EMBL" id="CAK1549607.1"/>
    </source>
</evidence>
<evidence type="ECO:0000256" key="9">
    <source>
        <dbReference type="SAM" id="MobiDB-lite"/>
    </source>
</evidence>
<dbReference type="SUPFAM" id="SSF57850">
    <property type="entry name" value="RING/U-box"/>
    <property type="match status" value="1"/>
</dbReference>
<dbReference type="Pfam" id="PF13445">
    <property type="entry name" value="zf-RING_UBOX"/>
    <property type="match status" value="1"/>
</dbReference>
<dbReference type="InterPro" id="IPR027370">
    <property type="entry name" value="Znf-RING_euk"/>
</dbReference>
<dbReference type="InterPro" id="IPR013783">
    <property type="entry name" value="Ig-like_fold"/>
</dbReference>
<dbReference type="AlphaFoldDB" id="A0AAV1JM01"/>
<dbReference type="Pfam" id="PF00630">
    <property type="entry name" value="Filamin"/>
    <property type="match status" value="1"/>
</dbReference>
<dbReference type="SUPFAM" id="SSF81296">
    <property type="entry name" value="E set domains"/>
    <property type="match status" value="1"/>
</dbReference>
<keyword evidence="12" id="KW-1185">Reference proteome</keyword>
<dbReference type="InterPro" id="IPR017907">
    <property type="entry name" value="Znf_RING_CS"/>
</dbReference>
<keyword evidence="2" id="KW-0479">Metal-binding</keyword>
<reference evidence="11 12" key="1">
    <citation type="submission" date="2023-11" db="EMBL/GenBank/DDBJ databases">
        <authorList>
            <person name="Okamura Y."/>
        </authorList>
    </citation>
    <scope>NUCLEOTIDE SEQUENCE [LARGE SCALE GENOMIC DNA]</scope>
</reference>
<dbReference type="Gene3D" id="3.30.40.10">
    <property type="entry name" value="Zinc/RING finger domain, C3HC4 (zinc finger)"/>
    <property type="match status" value="1"/>
</dbReference>
<feature type="region of interest" description="Disordered" evidence="9">
    <location>
        <begin position="56"/>
        <end position="81"/>
    </location>
</feature>
<dbReference type="PROSITE" id="PS00518">
    <property type="entry name" value="ZF_RING_1"/>
    <property type="match status" value="1"/>
</dbReference>
<dbReference type="PANTHER" id="PTHR25462:SF291">
    <property type="entry name" value="E3 UBIQUITIN-PROTEIN LIGASE TRIM45"/>
    <property type="match status" value="1"/>
</dbReference>
<dbReference type="PANTHER" id="PTHR25462">
    <property type="entry name" value="BONUS, ISOFORM C-RELATED"/>
    <property type="match status" value="1"/>
</dbReference>
<dbReference type="Proteomes" id="UP001497472">
    <property type="component" value="Unassembled WGS sequence"/>
</dbReference>
<evidence type="ECO:0000256" key="7">
    <source>
        <dbReference type="PROSITE-ProRule" id="PRU00087"/>
    </source>
</evidence>
<feature type="domain" description="B box-type" evidence="10">
    <location>
        <begin position="283"/>
        <end position="324"/>
    </location>
</feature>
<evidence type="ECO:0000259" key="10">
    <source>
        <dbReference type="PROSITE" id="PS50119"/>
    </source>
</evidence>
<dbReference type="GO" id="GO:0061630">
    <property type="term" value="F:ubiquitin protein ligase activity"/>
    <property type="evidence" value="ECO:0007669"/>
    <property type="project" value="TreeGrafter"/>
</dbReference>
<dbReference type="InterPro" id="IPR013083">
    <property type="entry name" value="Znf_RING/FYVE/PHD"/>
</dbReference>
<feature type="repeat" description="Filamin" evidence="7">
    <location>
        <begin position="487"/>
        <end position="590"/>
    </location>
</feature>
<dbReference type="Gene3D" id="4.10.830.40">
    <property type="match status" value="1"/>
</dbReference>
<dbReference type="PROSITE" id="PS50194">
    <property type="entry name" value="FILAMIN_REPEAT"/>
    <property type="match status" value="1"/>
</dbReference>
<comment type="caution">
    <text evidence="11">The sequence shown here is derived from an EMBL/GenBank/DDBJ whole genome shotgun (WGS) entry which is preliminary data.</text>
</comment>
<evidence type="ECO:0000256" key="6">
    <source>
        <dbReference type="PROSITE-ProRule" id="PRU00024"/>
    </source>
</evidence>
<evidence type="ECO:0000256" key="3">
    <source>
        <dbReference type="ARBA" id="ARBA00022737"/>
    </source>
</evidence>
<evidence type="ECO:0000256" key="4">
    <source>
        <dbReference type="ARBA" id="ARBA00022771"/>
    </source>
</evidence>
<evidence type="ECO:0000313" key="12">
    <source>
        <dbReference type="Proteomes" id="UP001497472"/>
    </source>
</evidence>
<dbReference type="Pfam" id="PF00643">
    <property type="entry name" value="zf-B_box"/>
    <property type="match status" value="1"/>
</dbReference>
<keyword evidence="3" id="KW-0677">Repeat</keyword>
<dbReference type="PROSITE" id="PS50119">
    <property type="entry name" value="ZF_BBOX"/>
    <property type="match status" value="2"/>
</dbReference>
<feature type="coiled-coil region" evidence="8">
    <location>
        <begin position="367"/>
        <end position="431"/>
    </location>
</feature>
<evidence type="ECO:0000256" key="8">
    <source>
        <dbReference type="SAM" id="Coils"/>
    </source>
</evidence>
<feature type="domain" description="B box-type" evidence="10">
    <location>
        <begin position="234"/>
        <end position="281"/>
    </location>
</feature>
<feature type="compositionally biased region" description="Low complexity" evidence="9">
    <location>
        <begin position="149"/>
        <end position="165"/>
    </location>
</feature>
<dbReference type="SMART" id="SM00336">
    <property type="entry name" value="BBOX"/>
    <property type="match status" value="2"/>
</dbReference>
<organism evidence="11 12">
    <name type="scientific">Leptosia nina</name>
    <dbReference type="NCBI Taxonomy" id="320188"/>
    <lineage>
        <taxon>Eukaryota</taxon>
        <taxon>Metazoa</taxon>
        <taxon>Ecdysozoa</taxon>
        <taxon>Arthropoda</taxon>
        <taxon>Hexapoda</taxon>
        <taxon>Insecta</taxon>
        <taxon>Pterygota</taxon>
        <taxon>Neoptera</taxon>
        <taxon>Endopterygota</taxon>
        <taxon>Lepidoptera</taxon>
        <taxon>Glossata</taxon>
        <taxon>Ditrysia</taxon>
        <taxon>Papilionoidea</taxon>
        <taxon>Pieridae</taxon>
        <taxon>Pierinae</taxon>
        <taxon>Leptosia</taxon>
    </lineage>
</organism>
<evidence type="ECO:0000256" key="1">
    <source>
        <dbReference type="ARBA" id="ARBA00008518"/>
    </source>
</evidence>
<protein>
    <recommendedName>
        <fullName evidence="10">B box-type domain-containing protein</fullName>
    </recommendedName>
</protein>
<dbReference type="InterPro" id="IPR000315">
    <property type="entry name" value="Znf_B-box"/>
</dbReference>
<dbReference type="InterPro" id="IPR017868">
    <property type="entry name" value="Filamin/ABP280_repeat-like"/>
</dbReference>
<dbReference type="InterPro" id="IPR001298">
    <property type="entry name" value="Filamin/ABP280_rpt"/>
</dbReference>